<dbReference type="EMBL" id="JACMYC010000004">
    <property type="protein sequence ID" value="MBC2960623.1"/>
    <property type="molecule type" value="Genomic_DNA"/>
</dbReference>
<evidence type="ECO:0000256" key="5">
    <source>
        <dbReference type="SAM" id="MobiDB-lite"/>
    </source>
</evidence>
<evidence type="ECO:0000259" key="8">
    <source>
        <dbReference type="Pfam" id="PF04545"/>
    </source>
</evidence>
<dbReference type="NCBIfam" id="TIGR02937">
    <property type="entry name" value="sigma70-ECF"/>
    <property type="match status" value="1"/>
</dbReference>
<dbReference type="PANTHER" id="PTHR30385">
    <property type="entry name" value="SIGMA FACTOR F FLAGELLAR"/>
    <property type="match status" value="1"/>
</dbReference>
<dbReference type="InterPro" id="IPR007624">
    <property type="entry name" value="RNA_pol_sigma70_r3"/>
</dbReference>
<feature type="domain" description="RNA polymerase sigma-70 region 4" evidence="8">
    <location>
        <begin position="211"/>
        <end position="258"/>
    </location>
</feature>
<evidence type="ECO:0000259" key="6">
    <source>
        <dbReference type="Pfam" id="PF04539"/>
    </source>
</evidence>
<proteinExistence type="predicted"/>
<keyword evidence="2" id="KW-0731">Sigma factor</keyword>
<dbReference type="Pfam" id="PF04545">
    <property type="entry name" value="Sigma70_r4"/>
    <property type="match status" value="1"/>
</dbReference>
<dbReference type="Proteomes" id="UP000604001">
    <property type="component" value="Unassembled WGS sequence"/>
</dbReference>
<dbReference type="SUPFAM" id="SSF88946">
    <property type="entry name" value="Sigma2 domain of RNA polymerase sigma factors"/>
    <property type="match status" value="1"/>
</dbReference>
<name>A0ABR6U927_9ACTN</name>
<evidence type="ECO:0000256" key="1">
    <source>
        <dbReference type="ARBA" id="ARBA00023015"/>
    </source>
</evidence>
<protein>
    <submittedName>
        <fullName evidence="9">Sigma-70 family RNA polymerase sigma factor</fullName>
    </submittedName>
</protein>
<evidence type="ECO:0000256" key="2">
    <source>
        <dbReference type="ARBA" id="ARBA00023082"/>
    </source>
</evidence>
<evidence type="ECO:0000256" key="3">
    <source>
        <dbReference type="ARBA" id="ARBA00023125"/>
    </source>
</evidence>
<dbReference type="InterPro" id="IPR013325">
    <property type="entry name" value="RNA_pol_sigma_r2"/>
</dbReference>
<keyword evidence="3" id="KW-0238">DNA-binding</keyword>
<keyword evidence="10" id="KW-1185">Reference proteome</keyword>
<sequence>MHTPHTALGVDHRTVSREERSRRTADLLRRAQEATGSERDALLSEVVLLNQRVADAVANRYRRRGIPLEDLQQVAYEGLVKAVHRFDPTVRDDLLTYAVPTIRGEIQRHFRDQGWMVRPPRRVQELQRDLTMATDRLEQELGREPTAEEVEAELGITPEEHREALQGLGCFQPTSLDQPVGNDAGTSLGEVLPQEPDEGAAEARAVLAPVMRGLSERDKRVLYLRFYEDQTQREIGDELGVSQVQVSRVLTRILETMRDQIGAEHPPAP</sequence>
<evidence type="ECO:0000256" key="4">
    <source>
        <dbReference type="ARBA" id="ARBA00023163"/>
    </source>
</evidence>
<keyword evidence="4" id="KW-0804">Transcription</keyword>
<dbReference type="InterPro" id="IPR000943">
    <property type="entry name" value="RNA_pol_sigma70"/>
</dbReference>
<evidence type="ECO:0000313" key="9">
    <source>
        <dbReference type="EMBL" id="MBC2960623.1"/>
    </source>
</evidence>
<reference evidence="9 10" key="1">
    <citation type="submission" date="2020-08" db="EMBL/GenBank/DDBJ databases">
        <title>novel species in genus Nocardioides.</title>
        <authorList>
            <person name="Zhang G."/>
        </authorList>
    </citation>
    <scope>NUCLEOTIDE SEQUENCE [LARGE SCALE GENOMIC DNA]</scope>
    <source>
        <strain evidence="9 10">SC8A-24</strain>
    </source>
</reference>
<dbReference type="InterPro" id="IPR013324">
    <property type="entry name" value="RNA_pol_sigma_r3/r4-like"/>
</dbReference>
<dbReference type="RefSeq" id="WP_186345845.1">
    <property type="nucleotide sequence ID" value="NZ_BMMR01000001.1"/>
</dbReference>
<feature type="domain" description="RNA polymerase sigma-70 region 3" evidence="6">
    <location>
        <begin position="128"/>
        <end position="202"/>
    </location>
</feature>
<gene>
    <name evidence="9" type="ORF">H7344_09990</name>
</gene>
<evidence type="ECO:0000313" key="10">
    <source>
        <dbReference type="Proteomes" id="UP000604001"/>
    </source>
</evidence>
<dbReference type="Gene3D" id="1.20.120.1810">
    <property type="match status" value="1"/>
</dbReference>
<evidence type="ECO:0000259" key="7">
    <source>
        <dbReference type="Pfam" id="PF04542"/>
    </source>
</evidence>
<dbReference type="Pfam" id="PF04539">
    <property type="entry name" value="Sigma70_r3"/>
    <property type="match status" value="1"/>
</dbReference>
<accession>A0ABR6U927</accession>
<dbReference type="PANTHER" id="PTHR30385:SF4">
    <property type="entry name" value="RNA POLYMERASE SIGMA-E FACTOR"/>
    <property type="match status" value="1"/>
</dbReference>
<dbReference type="SUPFAM" id="SSF88659">
    <property type="entry name" value="Sigma3 and sigma4 domains of RNA polymerase sigma factors"/>
    <property type="match status" value="2"/>
</dbReference>
<feature type="region of interest" description="Disordered" evidence="5">
    <location>
        <begin position="1"/>
        <end position="24"/>
    </location>
</feature>
<comment type="caution">
    <text evidence="9">The sequence shown here is derived from an EMBL/GenBank/DDBJ whole genome shotgun (WGS) entry which is preliminary data.</text>
</comment>
<dbReference type="Pfam" id="PF04542">
    <property type="entry name" value="Sigma70_r2"/>
    <property type="match status" value="1"/>
</dbReference>
<dbReference type="InterPro" id="IPR014284">
    <property type="entry name" value="RNA_pol_sigma-70_dom"/>
</dbReference>
<keyword evidence="1" id="KW-0805">Transcription regulation</keyword>
<organism evidence="9 10">
    <name type="scientific">Nocardioides deserti</name>
    <dbReference type="NCBI Taxonomy" id="1588644"/>
    <lineage>
        <taxon>Bacteria</taxon>
        <taxon>Bacillati</taxon>
        <taxon>Actinomycetota</taxon>
        <taxon>Actinomycetes</taxon>
        <taxon>Propionibacteriales</taxon>
        <taxon>Nocardioidaceae</taxon>
        <taxon>Nocardioides</taxon>
    </lineage>
</organism>
<dbReference type="InterPro" id="IPR007627">
    <property type="entry name" value="RNA_pol_sigma70_r2"/>
</dbReference>
<dbReference type="PRINTS" id="PR00046">
    <property type="entry name" value="SIGMA70FCT"/>
</dbReference>
<feature type="compositionally biased region" description="Basic and acidic residues" evidence="5">
    <location>
        <begin position="10"/>
        <end position="24"/>
    </location>
</feature>
<dbReference type="InterPro" id="IPR007630">
    <property type="entry name" value="RNA_pol_sigma70_r4"/>
</dbReference>
<feature type="domain" description="RNA polymerase sigma-70 region 2" evidence="7">
    <location>
        <begin position="50"/>
        <end position="115"/>
    </location>
</feature>
<dbReference type="Gene3D" id="1.20.140.160">
    <property type="match status" value="1"/>
</dbReference>
<dbReference type="CDD" id="cd06171">
    <property type="entry name" value="Sigma70_r4"/>
    <property type="match status" value="1"/>
</dbReference>